<evidence type="ECO:0000313" key="2">
    <source>
        <dbReference type="EMBL" id="KAJ6646312.1"/>
    </source>
</evidence>
<feature type="transmembrane region" description="Helical" evidence="1">
    <location>
        <begin position="20"/>
        <end position="37"/>
    </location>
</feature>
<keyword evidence="1" id="KW-0472">Membrane</keyword>
<proteinExistence type="predicted"/>
<keyword evidence="1" id="KW-1133">Transmembrane helix</keyword>
<keyword evidence="1" id="KW-0812">Transmembrane</keyword>
<dbReference type="Proteomes" id="UP001151699">
    <property type="component" value="Chromosome A"/>
</dbReference>
<protein>
    <recommendedName>
        <fullName evidence="4">PPPDE domain-containing protein</fullName>
    </recommendedName>
</protein>
<evidence type="ECO:0000256" key="1">
    <source>
        <dbReference type="SAM" id="Phobius"/>
    </source>
</evidence>
<evidence type="ECO:0000313" key="3">
    <source>
        <dbReference type="Proteomes" id="UP001151699"/>
    </source>
</evidence>
<gene>
    <name evidence="2" type="ORF">Bhyg_01523</name>
</gene>
<dbReference type="AlphaFoldDB" id="A0A9Q0S5M7"/>
<comment type="caution">
    <text evidence="2">The sequence shown here is derived from an EMBL/GenBank/DDBJ whole genome shotgun (WGS) entry which is preliminary data.</text>
</comment>
<reference evidence="2" key="1">
    <citation type="submission" date="2022-07" db="EMBL/GenBank/DDBJ databases">
        <authorList>
            <person name="Trinca V."/>
            <person name="Uliana J.V.C."/>
            <person name="Torres T.T."/>
            <person name="Ward R.J."/>
            <person name="Monesi N."/>
        </authorList>
    </citation>
    <scope>NUCLEOTIDE SEQUENCE</scope>
    <source>
        <strain evidence="2">HSMRA1968</strain>
        <tissue evidence="2">Whole embryos</tissue>
    </source>
</reference>
<dbReference type="InterPro" id="IPR042266">
    <property type="entry name" value="PPPDE_sf"/>
</dbReference>
<evidence type="ECO:0008006" key="4">
    <source>
        <dbReference type="Google" id="ProtNLM"/>
    </source>
</evidence>
<name>A0A9Q0S5M7_9DIPT</name>
<accession>A0A9Q0S5M7</accession>
<keyword evidence="3" id="KW-1185">Reference proteome</keyword>
<dbReference type="EMBL" id="WJQU01000001">
    <property type="protein sequence ID" value="KAJ6646312.1"/>
    <property type="molecule type" value="Genomic_DNA"/>
</dbReference>
<dbReference type="Gene3D" id="3.90.1720.30">
    <property type="entry name" value="PPPDE domains"/>
    <property type="match status" value="1"/>
</dbReference>
<organism evidence="2 3">
    <name type="scientific">Pseudolycoriella hygida</name>
    <dbReference type="NCBI Taxonomy" id="35572"/>
    <lineage>
        <taxon>Eukaryota</taxon>
        <taxon>Metazoa</taxon>
        <taxon>Ecdysozoa</taxon>
        <taxon>Arthropoda</taxon>
        <taxon>Hexapoda</taxon>
        <taxon>Insecta</taxon>
        <taxon>Pterygota</taxon>
        <taxon>Neoptera</taxon>
        <taxon>Endopterygota</taxon>
        <taxon>Diptera</taxon>
        <taxon>Nematocera</taxon>
        <taxon>Sciaroidea</taxon>
        <taxon>Sciaridae</taxon>
        <taxon>Pseudolycoriella</taxon>
    </lineage>
</organism>
<sequence>MSSKAMTFSGSSLLTKTPGLSIISVAGGIGLATIAYQRHLEKLALTRNREDNLDIYLVTNSLDPFGNGIRLPYVDHHSIKVGASVISYNESGITGYLESEYHGDNLYTERKGVTELDEIEANNLAYYVYQASEYRHYSIFSTNCQHFSNEFKSILLYSTKLNFGESWKDVKKLLSKTYAKENHNDFLTLYQRYTAYVTYDLSGARLYDSFGKSYLQMGFETVRSWF</sequence>